<dbReference type="AlphaFoldDB" id="A0A7R8VKU0"/>
<name>A0A7R8VKU0_TIMDO</name>
<reference evidence="1" key="1">
    <citation type="submission" date="2020-11" db="EMBL/GenBank/DDBJ databases">
        <authorList>
            <person name="Tran Van P."/>
        </authorList>
    </citation>
    <scope>NUCLEOTIDE SEQUENCE</scope>
</reference>
<protein>
    <submittedName>
        <fullName evidence="1">Uncharacterized protein</fullName>
    </submittedName>
</protein>
<accession>A0A7R8VKU0</accession>
<proteinExistence type="predicted"/>
<dbReference type="EMBL" id="OA567491">
    <property type="protein sequence ID" value="CAD7200433.1"/>
    <property type="molecule type" value="Genomic_DNA"/>
</dbReference>
<gene>
    <name evidence="1" type="ORF">TDIB3V08_LOCUS6652</name>
</gene>
<sequence length="172" mass="18463">METLSLKISQFSRGRPPTFSAASSSSGPVKEHTLHPVSTWLMSAATPSVPSTSYSANSWMSDEVNPHLRGGRVENHLGKPPSVHPTEIRTSIFPASAGELKTTSALTNYATKADFRLVGVSYSVKVQLFSTSSALPEMFGSGEPIKSQNQPSSQISVHAHLTTHTLCTKKQP</sequence>
<organism evidence="1">
    <name type="scientific">Timema douglasi</name>
    <name type="common">Walking stick</name>
    <dbReference type="NCBI Taxonomy" id="61478"/>
    <lineage>
        <taxon>Eukaryota</taxon>
        <taxon>Metazoa</taxon>
        <taxon>Ecdysozoa</taxon>
        <taxon>Arthropoda</taxon>
        <taxon>Hexapoda</taxon>
        <taxon>Insecta</taxon>
        <taxon>Pterygota</taxon>
        <taxon>Neoptera</taxon>
        <taxon>Polyneoptera</taxon>
        <taxon>Phasmatodea</taxon>
        <taxon>Timematodea</taxon>
        <taxon>Timematoidea</taxon>
        <taxon>Timematidae</taxon>
        <taxon>Timema</taxon>
    </lineage>
</organism>
<evidence type="ECO:0000313" key="1">
    <source>
        <dbReference type="EMBL" id="CAD7200433.1"/>
    </source>
</evidence>